<evidence type="ECO:0000313" key="2">
    <source>
        <dbReference type="EMBL" id="RVD89603.1"/>
    </source>
</evidence>
<protein>
    <submittedName>
        <fullName evidence="2">Uncharacterized protein</fullName>
    </submittedName>
</protein>
<gene>
    <name evidence="2" type="ORF">DFL_000605</name>
</gene>
<dbReference type="EMBL" id="SAEB01000001">
    <property type="protein sequence ID" value="RVD89603.1"/>
    <property type="molecule type" value="Genomic_DNA"/>
</dbReference>
<sequence>MKKWKPLTIHLLVYLLNFQALRASFDADVVRGPCEGGIGLNTGCEFISLENGLVPLQKRNGDDTDIPDELDRYAISLAEFDESCTRGVARLQQYRERQESGGRDNPNPQAEVQLYYTIVPQAGVLACPDSVRRFYELLAIEGPPEAAEPSYQEFGYSPNNAMTMGSGAGASAVVRVSIPEGHMIVDWKGPNAGWTRRTEEYDIFETDYHKFSFLSWGVMRSKTMAADGSKDLNDPNYQLFFITIVNLRNSGTIKVLAEVLRRRNFDFDDPFEIRAPDSTSDPFNFVLWTALLGTPEIGAVQEMLNDWPYQFSGSIIHAIRFHLQQVGSTTELEATISVSIGPPQPYSENAGATEISFSVGVSIKDSSTDLVAYPGEEIFRGSSSRVFRLNHIEVPPDDGGALPGKMRARVVGDASFKRLIFEWLKDETFEAGRIEAFISGPEQHLVIDSELPDISSKSIRDIVYQIWDRGVGSNSRLSYITFMRLTSKTVGIVREIFRVKKVNPEDGAALTIWPSRKLWMENVGVLLPQGEKWLDEKVDANVFKELLPKSLEYSAVRDILARKKMWWQLGRPIIEAIEIGHRERRTDSGRERVFAILIRLEHPVGLDRDGVLSNQVSRKIASPTDFHGKAGVFKPRKLAADIVITMEEGYVSNDVEITIESRQRMETTYLKGMQKSMRVFDAVLGGRIRPQYTPRRIGNLVKKYRIDFKYAFNRIKLRQVIVKAWNPPASRSLVHSYIQTAKLPLEFVTVAGDDRSFYNRMPARVEDVEGDKYPYEVLQSIAACHLVISSLPEVNEAGEISMLPHVLYLGWAVATNRGSGSTSDDSGTRSGPATPQAPLNYISILKVSSQSKSILQEAFNFYGISTSGDMNIRLSTKKFLGSMGSLVTPFEKAERYLGVLGIVLGTAEVFAIQEMTRIYSGQSSLDYRVVKEVFIDWKTDNLSILVIFGNFDETFSRTRLWEDLYASRSNSGRKIKGGKGQTLKP</sequence>
<keyword evidence="1" id="KW-0732">Signal</keyword>
<accession>A0A437AE88</accession>
<organism evidence="2 3">
    <name type="scientific">Arthrobotrys flagrans</name>
    <name type="common">Nematode-trapping fungus</name>
    <name type="synonym">Trichothecium flagrans</name>
    <dbReference type="NCBI Taxonomy" id="97331"/>
    <lineage>
        <taxon>Eukaryota</taxon>
        <taxon>Fungi</taxon>
        <taxon>Dikarya</taxon>
        <taxon>Ascomycota</taxon>
        <taxon>Pezizomycotina</taxon>
        <taxon>Orbiliomycetes</taxon>
        <taxon>Orbiliales</taxon>
        <taxon>Orbiliaceae</taxon>
        <taxon>Arthrobotrys</taxon>
    </lineage>
</organism>
<feature type="chain" id="PRO_5019222376" evidence="1">
    <location>
        <begin position="24"/>
        <end position="985"/>
    </location>
</feature>
<dbReference type="Proteomes" id="UP000283090">
    <property type="component" value="Unassembled WGS sequence"/>
</dbReference>
<dbReference type="RefSeq" id="XP_067495147.1">
    <property type="nucleotide sequence ID" value="XM_067635400.1"/>
</dbReference>
<evidence type="ECO:0000313" key="3">
    <source>
        <dbReference type="Proteomes" id="UP000283090"/>
    </source>
</evidence>
<comment type="caution">
    <text evidence="2">The sequence shown here is derived from an EMBL/GenBank/DDBJ whole genome shotgun (WGS) entry which is preliminary data.</text>
</comment>
<dbReference type="AlphaFoldDB" id="A0A437AE88"/>
<feature type="signal peptide" evidence="1">
    <location>
        <begin position="1"/>
        <end position="23"/>
    </location>
</feature>
<proteinExistence type="predicted"/>
<reference evidence="2 3" key="1">
    <citation type="submission" date="2019-01" db="EMBL/GenBank/DDBJ databases">
        <title>Intercellular communication is required for trap formation in the nematode-trapping fungus Duddingtonia flagrans.</title>
        <authorList>
            <person name="Youssar L."/>
            <person name="Wernet V."/>
            <person name="Hensel N."/>
            <person name="Hildebrandt H.-G."/>
            <person name="Fischer R."/>
        </authorList>
    </citation>
    <scope>NUCLEOTIDE SEQUENCE [LARGE SCALE GENOMIC DNA]</scope>
    <source>
        <strain evidence="2 3">CBS H-5679</strain>
    </source>
</reference>
<name>A0A437AE88_ARTFL</name>
<keyword evidence="3" id="KW-1185">Reference proteome</keyword>
<evidence type="ECO:0000256" key="1">
    <source>
        <dbReference type="SAM" id="SignalP"/>
    </source>
</evidence>
<dbReference type="OrthoDB" id="5368371at2759"/>
<dbReference type="VEuPathDB" id="FungiDB:DFL_000605"/>
<dbReference type="GeneID" id="93582916"/>